<dbReference type="SUPFAM" id="SSF51556">
    <property type="entry name" value="Metallo-dependent hydrolases"/>
    <property type="match status" value="1"/>
</dbReference>
<keyword evidence="2 4" id="KW-0479">Metal-binding</keyword>
<dbReference type="GO" id="GO:0016788">
    <property type="term" value="F:hydrolase activity, acting on ester bonds"/>
    <property type="evidence" value="ECO:0007669"/>
    <property type="project" value="InterPro"/>
</dbReference>
<dbReference type="Gene3D" id="3.20.20.140">
    <property type="entry name" value="Metal-dependent hydrolases"/>
    <property type="match status" value="1"/>
</dbReference>
<dbReference type="GO" id="GO:0046872">
    <property type="term" value="F:metal ion binding"/>
    <property type="evidence" value="ECO:0007669"/>
    <property type="project" value="UniProtKB-KW"/>
</dbReference>
<name>A0A486XVK3_9GAMM</name>
<comment type="similarity">
    <text evidence="1">Belongs to the metallo-dependent hydrolases superfamily. TatD-type hydrolase family.</text>
</comment>
<dbReference type="Pfam" id="PF01026">
    <property type="entry name" value="TatD_DNase"/>
    <property type="match status" value="1"/>
</dbReference>
<dbReference type="PIRSF" id="PIRSF005902">
    <property type="entry name" value="DNase_TatD"/>
    <property type="match status" value="1"/>
</dbReference>
<evidence type="ECO:0000313" key="5">
    <source>
        <dbReference type="EMBL" id="VHO05732.1"/>
    </source>
</evidence>
<dbReference type="PANTHER" id="PTHR46124:SF2">
    <property type="entry name" value="D-AMINOACYL-TRNA DEACYLASE"/>
    <property type="match status" value="1"/>
</dbReference>
<evidence type="ECO:0000256" key="3">
    <source>
        <dbReference type="ARBA" id="ARBA00022801"/>
    </source>
</evidence>
<feature type="binding site" evidence="4">
    <location>
        <position position="204"/>
    </location>
    <ligand>
        <name>a divalent metal cation</name>
        <dbReference type="ChEBI" id="CHEBI:60240"/>
        <label>1</label>
    </ligand>
</feature>
<accession>A0A486XVK3</accession>
<protein>
    <submittedName>
        <fullName evidence="5">Deoxyribonuclease TatD</fullName>
    </submittedName>
</protein>
<feature type="binding site" evidence="4">
    <location>
        <position position="94"/>
    </location>
    <ligand>
        <name>a divalent metal cation</name>
        <dbReference type="ChEBI" id="CHEBI:60240"/>
        <label>1</label>
    </ligand>
</feature>
<evidence type="ECO:0000256" key="4">
    <source>
        <dbReference type="PIRSR" id="PIRSR005902-1"/>
    </source>
</evidence>
<feature type="binding site" evidence="4">
    <location>
        <position position="153"/>
    </location>
    <ligand>
        <name>a divalent metal cation</name>
        <dbReference type="ChEBI" id="CHEBI:60240"/>
        <label>2</label>
    </ligand>
</feature>
<feature type="binding site" evidence="4">
    <location>
        <position position="130"/>
    </location>
    <ligand>
        <name>a divalent metal cation</name>
        <dbReference type="ChEBI" id="CHEBI:60240"/>
        <label>2</label>
    </ligand>
</feature>
<sequence>MFQWCDIGVNLFSNQFDTDREAVIAHAASNGVTSMVLIGSTLHESAQNLLVCQHYQACYSSAGVHPHQAAQVDKDWLIPLRQLLHHPKIVAVGECGLDFNRDFSPRPIQQQVFAEQLQLAKTVAKPVYLHERDAFDTQISMLVEQQISQGVAHCFTGDTQQLKAYLDLGLYIGITGWVCDERRGHSLQQALRYIPADRLLLETDAPYLLPRTLTPKPKSRRNEPAFLPFIAETVAALTGVDMATLSANTLSNSQRLFGIPNLGQAHA</sequence>
<dbReference type="PANTHER" id="PTHR46124">
    <property type="entry name" value="D-AMINOACYL-TRNA DEACYLASE"/>
    <property type="match status" value="1"/>
</dbReference>
<dbReference type="GO" id="GO:0005829">
    <property type="term" value="C:cytosol"/>
    <property type="evidence" value="ECO:0007669"/>
    <property type="project" value="TreeGrafter"/>
</dbReference>
<dbReference type="CDD" id="cd01310">
    <property type="entry name" value="TatD_DNAse"/>
    <property type="match status" value="1"/>
</dbReference>
<evidence type="ECO:0000256" key="2">
    <source>
        <dbReference type="ARBA" id="ARBA00022723"/>
    </source>
</evidence>
<organism evidence="5">
    <name type="scientific">Rheinheimera sp. BAL341</name>
    <dbReference type="NCBI Taxonomy" id="1708203"/>
    <lineage>
        <taxon>Bacteria</taxon>
        <taxon>Pseudomonadati</taxon>
        <taxon>Pseudomonadota</taxon>
        <taxon>Gammaproteobacteria</taxon>
        <taxon>Chromatiales</taxon>
        <taxon>Chromatiaceae</taxon>
        <taxon>Rheinheimera</taxon>
    </lineage>
</organism>
<dbReference type="PROSITE" id="PS01091">
    <property type="entry name" value="TATD_3"/>
    <property type="match status" value="1"/>
</dbReference>
<dbReference type="EMBL" id="CAAJGR010000006">
    <property type="protein sequence ID" value="VHO05732.1"/>
    <property type="molecule type" value="Genomic_DNA"/>
</dbReference>
<gene>
    <name evidence="5" type="ORF">BAL341_2818</name>
</gene>
<reference evidence="5" key="1">
    <citation type="submission" date="2019-04" db="EMBL/GenBank/DDBJ databases">
        <authorList>
            <person name="Brambilla D."/>
        </authorList>
    </citation>
    <scope>NUCLEOTIDE SEQUENCE</scope>
    <source>
        <strain evidence="5">BAL1</strain>
    </source>
</reference>
<evidence type="ECO:0000256" key="1">
    <source>
        <dbReference type="ARBA" id="ARBA00009275"/>
    </source>
</evidence>
<proteinExistence type="inferred from homology"/>
<dbReference type="AlphaFoldDB" id="A0A486XVK3"/>
<keyword evidence="3" id="KW-0378">Hydrolase</keyword>
<dbReference type="PROSITE" id="PS01090">
    <property type="entry name" value="TATD_2"/>
    <property type="match status" value="1"/>
</dbReference>
<dbReference type="InterPro" id="IPR032466">
    <property type="entry name" value="Metal_Hydrolase"/>
</dbReference>
<dbReference type="FunFam" id="3.20.20.140:FF:000005">
    <property type="entry name" value="TatD family hydrolase"/>
    <property type="match status" value="1"/>
</dbReference>
<dbReference type="InterPro" id="IPR018228">
    <property type="entry name" value="DNase_TatD-rel_CS"/>
</dbReference>
<dbReference type="InterPro" id="IPR001130">
    <property type="entry name" value="TatD-like"/>
</dbReference>